<dbReference type="Proteomes" id="UP001149090">
    <property type="component" value="Unassembled WGS sequence"/>
</dbReference>
<comment type="caution">
    <text evidence="2">The sequence shown here is derived from an EMBL/GenBank/DDBJ whole genome shotgun (WGS) entry which is preliminary data.</text>
</comment>
<keyword evidence="1" id="KW-0812">Transmembrane</keyword>
<gene>
    <name evidence="2" type="ORF">M0811_00709</name>
</gene>
<dbReference type="AlphaFoldDB" id="A0A9Q0RBE2"/>
<keyword evidence="1" id="KW-1133">Transmembrane helix</keyword>
<keyword evidence="1" id="KW-0472">Membrane</keyword>
<name>A0A9Q0RBE2_ANAIG</name>
<feature type="transmembrane region" description="Helical" evidence="1">
    <location>
        <begin position="133"/>
        <end position="152"/>
    </location>
</feature>
<feature type="transmembrane region" description="Helical" evidence="1">
    <location>
        <begin position="164"/>
        <end position="190"/>
    </location>
</feature>
<accession>A0A9Q0RBE2</accession>
<feature type="transmembrane region" description="Helical" evidence="1">
    <location>
        <begin position="258"/>
        <end position="279"/>
    </location>
</feature>
<proteinExistence type="predicted"/>
<reference evidence="2" key="1">
    <citation type="submission" date="2022-10" db="EMBL/GenBank/DDBJ databases">
        <title>Novel sulphate-reducing endosymbionts in the free-living metamonad Anaeramoeba.</title>
        <authorList>
            <person name="Jerlstrom-Hultqvist J."/>
            <person name="Cepicka I."/>
            <person name="Gallot-Lavallee L."/>
            <person name="Salas-Leiva D."/>
            <person name="Curtis B.A."/>
            <person name="Zahonova K."/>
            <person name="Pipaliya S."/>
            <person name="Dacks J."/>
            <person name="Roger A.J."/>
        </authorList>
    </citation>
    <scope>NUCLEOTIDE SEQUENCE</scope>
    <source>
        <strain evidence="2">BMAN</strain>
    </source>
</reference>
<sequence length="323" mass="37218">MTSVLELTRRAARGASGTGSPQLYISGIISAIIALLILYEIIRTIKLTGSIWKNITSRFRILILSSCFLELTLSAIIYIVSFNWKSTFLIIFFYTTLPIFLQFCTFIFYILYLSKTLYMIEGKQTKLKKYLDLIVAISVIVCFVLIIIIGYFNAKMMDEEKDNLALDILSFLYIFILILPLPILFIVMGVKYYKKFKGYILVKIQKERIKYIMILIVIDGSLLTIFFISNLCSVFGINKITSNTSDYLENKEYSKYDTYSLFTNLIYVIIPAFVLFIVLHRILSIEKGIFGREENILLAGDDDDYNIDSINGGNEYKLFDVKN</sequence>
<evidence type="ECO:0000313" key="3">
    <source>
        <dbReference type="Proteomes" id="UP001149090"/>
    </source>
</evidence>
<feature type="transmembrane region" description="Helical" evidence="1">
    <location>
        <begin position="23"/>
        <end position="42"/>
    </location>
</feature>
<dbReference type="EMBL" id="JAPDFW010000070">
    <property type="protein sequence ID" value="KAJ5074081.1"/>
    <property type="molecule type" value="Genomic_DNA"/>
</dbReference>
<keyword evidence="3" id="KW-1185">Reference proteome</keyword>
<protein>
    <submittedName>
        <fullName evidence="2">Uncharacterized protein</fullName>
    </submittedName>
</protein>
<feature type="transmembrane region" description="Helical" evidence="1">
    <location>
        <begin position="211"/>
        <end position="238"/>
    </location>
</feature>
<organism evidence="2 3">
    <name type="scientific">Anaeramoeba ignava</name>
    <name type="common">Anaerobic marine amoeba</name>
    <dbReference type="NCBI Taxonomy" id="1746090"/>
    <lineage>
        <taxon>Eukaryota</taxon>
        <taxon>Metamonada</taxon>
        <taxon>Anaeramoebidae</taxon>
        <taxon>Anaeramoeba</taxon>
    </lineage>
</organism>
<feature type="transmembrane region" description="Helical" evidence="1">
    <location>
        <begin position="88"/>
        <end position="112"/>
    </location>
</feature>
<evidence type="ECO:0000313" key="2">
    <source>
        <dbReference type="EMBL" id="KAJ5074081.1"/>
    </source>
</evidence>
<evidence type="ECO:0000256" key="1">
    <source>
        <dbReference type="SAM" id="Phobius"/>
    </source>
</evidence>
<feature type="transmembrane region" description="Helical" evidence="1">
    <location>
        <begin position="62"/>
        <end position="82"/>
    </location>
</feature>